<dbReference type="Gene3D" id="3.40.50.1820">
    <property type="entry name" value="alpha/beta hydrolase"/>
    <property type="match status" value="1"/>
</dbReference>
<gene>
    <name evidence="2" type="ORF">METZ01_LOCUS137079</name>
</gene>
<dbReference type="AlphaFoldDB" id="A0A381Z4L3"/>
<accession>A0A381Z4L3</accession>
<organism evidence="2">
    <name type="scientific">marine metagenome</name>
    <dbReference type="NCBI Taxonomy" id="408172"/>
    <lineage>
        <taxon>unclassified sequences</taxon>
        <taxon>metagenomes</taxon>
        <taxon>ecological metagenomes</taxon>
    </lineage>
</organism>
<dbReference type="InterPro" id="IPR000383">
    <property type="entry name" value="Xaa-Pro-like_dom"/>
</dbReference>
<evidence type="ECO:0000313" key="2">
    <source>
        <dbReference type="EMBL" id="SVA84225.1"/>
    </source>
</evidence>
<dbReference type="EMBL" id="UINC01019940">
    <property type="protein sequence ID" value="SVA84225.1"/>
    <property type="molecule type" value="Genomic_DNA"/>
</dbReference>
<feature type="domain" description="Xaa-Pro dipeptidyl-peptidase-like" evidence="1">
    <location>
        <begin position="29"/>
        <end position="93"/>
    </location>
</feature>
<protein>
    <recommendedName>
        <fullName evidence="1">Xaa-Pro dipeptidyl-peptidase-like domain-containing protein</fullName>
    </recommendedName>
</protein>
<reference evidence="2" key="1">
    <citation type="submission" date="2018-05" db="EMBL/GenBank/DDBJ databases">
        <authorList>
            <person name="Lanie J.A."/>
            <person name="Ng W.-L."/>
            <person name="Kazmierczak K.M."/>
            <person name="Andrzejewski T.M."/>
            <person name="Davidsen T.M."/>
            <person name="Wayne K.J."/>
            <person name="Tettelin H."/>
            <person name="Glass J.I."/>
            <person name="Rusch D."/>
            <person name="Podicherti R."/>
            <person name="Tsui H.-C.T."/>
            <person name="Winkler M.E."/>
        </authorList>
    </citation>
    <scope>NUCLEOTIDE SEQUENCE</scope>
</reference>
<dbReference type="GO" id="GO:0016787">
    <property type="term" value="F:hydrolase activity"/>
    <property type="evidence" value="ECO:0007669"/>
    <property type="project" value="InterPro"/>
</dbReference>
<dbReference type="SUPFAM" id="SSF53474">
    <property type="entry name" value="alpha/beta-Hydrolases"/>
    <property type="match status" value="1"/>
</dbReference>
<evidence type="ECO:0000259" key="1">
    <source>
        <dbReference type="Pfam" id="PF02129"/>
    </source>
</evidence>
<dbReference type="InterPro" id="IPR005674">
    <property type="entry name" value="CocE/Ser_esterase"/>
</dbReference>
<dbReference type="NCBIfam" id="TIGR00976">
    <property type="entry name" value="CocE_NonD"/>
    <property type="match status" value="1"/>
</dbReference>
<name>A0A381Z4L3_9ZZZZ</name>
<dbReference type="Pfam" id="PF02129">
    <property type="entry name" value="Peptidase_S15"/>
    <property type="match status" value="1"/>
</dbReference>
<feature type="non-terminal residue" evidence="2">
    <location>
        <position position="94"/>
    </location>
</feature>
<dbReference type="InterPro" id="IPR029058">
    <property type="entry name" value="AB_hydrolase_fold"/>
</dbReference>
<proteinExistence type="predicted"/>
<sequence length="94" mass="10760">MWEVLEVSSNVFLPDGVETRYNVNVPMRDGINLSADIYFPRMRAGSLPAILSRTPYDNTNERMISSAIFYAQQGYVFVAQDTRGRYDSEGKFRP</sequence>